<accession>A0A2K8P1E6</accession>
<organism evidence="2 3">
    <name type="scientific">Williamsoniiplasma somnilux</name>
    <dbReference type="NCBI Taxonomy" id="215578"/>
    <lineage>
        <taxon>Bacteria</taxon>
        <taxon>Bacillati</taxon>
        <taxon>Mycoplasmatota</taxon>
        <taxon>Mollicutes</taxon>
        <taxon>Entomoplasmatales</taxon>
        <taxon>Williamsoniiplasma</taxon>
    </lineage>
</organism>
<keyword evidence="1" id="KW-1133">Transmembrane helix</keyword>
<dbReference type="RefSeq" id="WP_024863246.1">
    <property type="nucleotide sequence ID" value="NZ_CP024965.1"/>
</dbReference>
<feature type="transmembrane region" description="Helical" evidence="1">
    <location>
        <begin position="53"/>
        <end position="74"/>
    </location>
</feature>
<reference evidence="2 3" key="1">
    <citation type="submission" date="2017-11" db="EMBL/GenBank/DDBJ databases">
        <title>Genome sequence of Entomoplasma somnilux PYAN-1 (ATCC 49194).</title>
        <authorList>
            <person name="Lo W.-S."/>
            <person name="Gasparich G.E."/>
            <person name="Kuo C.-H."/>
        </authorList>
    </citation>
    <scope>NUCLEOTIDE SEQUENCE [LARGE SCALE GENOMIC DNA]</scope>
    <source>
        <strain evidence="2 3">PYAN-1</strain>
    </source>
</reference>
<evidence type="ECO:0000256" key="1">
    <source>
        <dbReference type="SAM" id="Phobius"/>
    </source>
</evidence>
<evidence type="ECO:0000313" key="2">
    <source>
        <dbReference type="EMBL" id="ATZ18723.1"/>
    </source>
</evidence>
<dbReference type="Proteomes" id="UP000232230">
    <property type="component" value="Chromosome"/>
</dbReference>
<keyword evidence="3" id="KW-1185">Reference proteome</keyword>
<protein>
    <submittedName>
        <fullName evidence="2">Uncharacterized protein</fullName>
    </submittedName>
</protein>
<keyword evidence="1" id="KW-0472">Membrane</keyword>
<sequence>MSELDLKEKELEFVKRQENVLDQKINFLTFIFSVLWSPIIAFTFSNLEKFDTIQIVLIISVFLIIFISIVLLINPKLPTLFKKRNEEENTKYKKHNIYSDSYDNWNVENYERHLDYQIEHSLKIFRRKSKRIIFISIFQIVFFITSVLIIFFL</sequence>
<dbReference type="AlphaFoldDB" id="A0A2K8P1E6"/>
<proteinExistence type="predicted"/>
<name>A0A2K8P1E6_9MOLU</name>
<feature type="transmembrane region" description="Helical" evidence="1">
    <location>
        <begin position="132"/>
        <end position="152"/>
    </location>
</feature>
<keyword evidence="1" id="KW-0812">Transmembrane</keyword>
<evidence type="ECO:0000313" key="3">
    <source>
        <dbReference type="Proteomes" id="UP000232230"/>
    </source>
</evidence>
<feature type="transmembrane region" description="Helical" evidence="1">
    <location>
        <begin position="25"/>
        <end position="47"/>
    </location>
</feature>
<dbReference type="KEGG" id="esx:ESOMN_v1c03410"/>
<dbReference type="EMBL" id="CP024965">
    <property type="protein sequence ID" value="ATZ18723.1"/>
    <property type="molecule type" value="Genomic_DNA"/>
</dbReference>
<gene>
    <name evidence="2" type="ORF">ESOMN_v1c03410</name>
</gene>